<dbReference type="AlphaFoldDB" id="A0A0F9FWC8"/>
<protein>
    <submittedName>
        <fullName evidence="2">Uncharacterized protein</fullName>
    </submittedName>
</protein>
<sequence>MIVKKETVGTNRNITGRKKTEQKLNELE</sequence>
<proteinExistence type="predicted"/>
<feature type="compositionally biased region" description="Basic and acidic residues" evidence="1">
    <location>
        <begin position="18"/>
        <end position="28"/>
    </location>
</feature>
<dbReference type="EMBL" id="LAZR01019960">
    <property type="protein sequence ID" value="KKL90628.1"/>
    <property type="molecule type" value="Genomic_DNA"/>
</dbReference>
<accession>A0A0F9FWC8</accession>
<evidence type="ECO:0000313" key="2">
    <source>
        <dbReference type="EMBL" id="KKL90628.1"/>
    </source>
</evidence>
<reference evidence="2" key="1">
    <citation type="journal article" date="2015" name="Nature">
        <title>Complex archaea that bridge the gap between prokaryotes and eukaryotes.</title>
        <authorList>
            <person name="Spang A."/>
            <person name="Saw J.H."/>
            <person name="Jorgensen S.L."/>
            <person name="Zaremba-Niedzwiedzka K."/>
            <person name="Martijn J."/>
            <person name="Lind A.E."/>
            <person name="van Eijk R."/>
            <person name="Schleper C."/>
            <person name="Guy L."/>
            <person name="Ettema T.J."/>
        </authorList>
    </citation>
    <scope>NUCLEOTIDE SEQUENCE</scope>
</reference>
<feature type="region of interest" description="Disordered" evidence="1">
    <location>
        <begin position="1"/>
        <end position="28"/>
    </location>
</feature>
<feature type="non-terminal residue" evidence="2">
    <location>
        <position position="28"/>
    </location>
</feature>
<organism evidence="2">
    <name type="scientific">marine sediment metagenome</name>
    <dbReference type="NCBI Taxonomy" id="412755"/>
    <lineage>
        <taxon>unclassified sequences</taxon>
        <taxon>metagenomes</taxon>
        <taxon>ecological metagenomes</taxon>
    </lineage>
</organism>
<gene>
    <name evidence="2" type="ORF">LCGC14_1902830</name>
</gene>
<evidence type="ECO:0000256" key="1">
    <source>
        <dbReference type="SAM" id="MobiDB-lite"/>
    </source>
</evidence>
<name>A0A0F9FWC8_9ZZZZ</name>
<comment type="caution">
    <text evidence="2">The sequence shown here is derived from an EMBL/GenBank/DDBJ whole genome shotgun (WGS) entry which is preliminary data.</text>
</comment>